<evidence type="ECO:0000313" key="1">
    <source>
        <dbReference type="EMBL" id="QHM69949.1"/>
    </source>
</evidence>
<name>A0A6P1PVM7_9GAMM</name>
<dbReference type="EMBL" id="CP028271">
    <property type="protein sequence ID" value="QHM69949.1"/>
    <property type="molecule type" value="Genomic_DNA"/>
</dbReference>
<dbReference type="KEGG" id="mint:C7M51_00208"/>
<organism evidence="1 2">
    <name type="scientific">Mixta intestinalis</name>
    <dbReference type="NCBI Taxonomy" id="1615494"/>
    <lineage>
        <taxon>Bacteria</taxon>
        <taxon>Pseudomonadati</taxon>
        <taxon>Pseudomonadota</taxon>
        <taxon>Gammaproteobacteria</taxon>
        <taxon>Enterobacterales</taxon>
        <taxon>Erwiniaceae</taxon>
        <taxon>Mixta</taxon>
    </lineage>
</organism>
<gene>
    <name evidence="1" type="primary">csy1</name>
    <name evidence="1" type="ORF">C7M51_00208</name>
</gene>
<keyword evidence="2" id="KW-1185">Reference proteome</keyword>
<proteinExistence type="predicted"/>
<sequence length="449" mass="51766">MDEISLAWFIQHYINERRRARLEIAEKEAAKNISGLNSETEIQKRKLKLVEERAEIEERYKPQRWLTDAARRAAQINLVTHAVKFTHSDARGSNIYCSPSEQTVLESYLSTASLTHRNIDISGNAAALDVAKLLQTEHCGDSLIAALQRNDDSAFRVFARDDEQLASWIKGFKSVLENNAPASHKRAKQIYFPVSENSWHLLSPLFATSLVHAVQQRISAARFSDESKAIREAIKENRWHEKPRIFFNDTAVVSFGGTKPQNISWLNSIRGGKAFLLNCASPRWQSSRRLPLKQTTIFASKGDITYLTRGPVTQLKNYLLTVKTNTTQDRQQINIYIDTIIDIIFNYVVILQNDEEIAGWTRREDCCLKPACQLWLDPRRALTDEAFRQAREAKAWKDKVAWEFAYWLNTQLKDEKLNVGEAEHREWQTKPLFKARMRECEKMLKEALA</sequence>
<evidence type="ECO:0000313" key="2">
    <source>
        <dbReference type="Proteomes" id="UP000464053"/>
    </source>
</evidence>
<reference evidence="1 2" key="1">
    <citation type="submission" date="2018-03" db="EMBL/GenBank/DDBJ databases">
        <title>Pantoea intestinalis SRCM103226 isolated form the mealworm.</title>
        <authorList>
            <person name="Jeong D.-Y."/>
            <person name="Kim J.W."/>
        </authorList>
    </citation>
    <scope>NUCLEOTIDE SEQUENCE [LARGE SCALE GENOMIC DNA]</scope>
    <source>
        <strain evidence="1 2">SRCM103226</strain>
    </source>
</reference>
<dbReference type="RefSeq" id="WP_160619759.1">
    <property type="nucleotide sequence ID" value="NZ_CP028271.1"/>
</dbReference>
<accession>A0A6P1PVM7</accession>
<dbReference type="OrthoDB" id="9815616at2"/>
<dbReference type="Pfam" id="PF09611">
    <property type="entry name" value="Cas_Csy1"/>
    <property type="match status" value="1"/>
</dbReference>
<protein>
    <submittedName>
        <fullName evidence="1">CRISPR-associated protein Csy1</fullName>
    </submittedName>
</protein>
<dbReference type="Proteomes" id="UP000464053">
    <property type="component" value="Chromosome"/>
</dbReference>
<dbReference type="InterPro" id="IPR013397">
    <property type="entry name" value="CRISPR-assoc_prot_Csy1"/>
</dbReference>
<dbReference type="CDD" id="cd09735">
    <property type="entry name" value="Csy1_I-F"/>
    <property type="match status" value="1"/>
</dbReference>
<dbReference type="NCBIfam" id="TIGR02564">
    <property type="entry name" value="cas_Csy1"/>
    <property type="match status" value="1"/>
</dbReference>
<dbReference type="AlphaFoldDB" id="A0A6P1PVM7"/>